<organism evidence="2">
    <name type="scientific">Amblyomma americanum</name>
    <name type="common">Lone star tick</name>
    <dbReference type="NCBI Taxonomy" id="6943"/>
    <lineage>
        <taxon>Eukaryota</taxon>
        <taxon>Metazoa</taxon>
        <taxon>Ecdysozoa</taxon>
        <taxon>Arthropoda</taxon>
        <taxon>Chelicerata</taxon>
        <taxon>Arachnida</taxon>
        <taxon>Acari</taxon>
        <taxon>Parasitiformes</taxon>
        <taxon>Ixodida</taxon>
        <taxon>Ixodoidea</taxon>
        <taxon>Ixodidae</taxon>
        <taxon>Amblyomminae</taxon>
        <taxon>Amblyomma</taxon>
    </lineage>
</organism>
<evidence type="ECO:0008006" key="3">
    <source>
        <dbReference type="Google" id="ProtNLM"/>
    </source>
</evidence>
<feature type="signal peptide" evidence="1">
    <location>
        <begin position="1"/>
        <end position="26"/>
    </location>
</feature>
<evidence type="ECO:0000256" key="1">
    <source>
        <dbReference type="SAM" id="SignalP"/>
    </source>
</evidence>
<feature type="chain" id="PRO_5002202548" description="Secreted protein" evidence="1">
    <location>
        <begin position="27"/>
        <end position="104"/>
    </location>
</feature>
<sequence length="104" mass="11520">MARMAGRALLFIYFIVLFPLCSQTCSLLFSDASVVDISSVVAFTLAEATTYIPRSAFYRCARQRAFCNGRVSNLLSFTCHHADDESEAKKIEGVHGGLMIFNTQ</sequence>
<accession>A0A0C9S3I5</accession>
<name>A0A0C9S3I5_AMBAM</name>
<keyword evidence="1" id="KW-0732">Signal</keyword>
<evidence type="ECO:0000313" key="2">
    <source>
        <dbReference type="EMBL" id="JAG91699.1"/>
    </source>
</evidence>
<dbReference type="EMBL" id="GBZX01001041">
    <property type="protein sequence ID" value="JAG91699.1"/>
    <property type="molecule type" value="mRNA"/>
</dbReference>
<reference evidence="2" key="1">
    <citation type="journal article" date="2015" name="PLoS ONE">
        <title>An Insight into the Sialome of the Lone Star Tick, Amblyomma americanum, with a Glimpse on Its Time Dependent Gene Expression.</title>
        <authorList>
            <person name="Karim S."/>
            <person name="Ribeiro J.M."/>
        </authorList>
    </citation>
    <scope>NUCLEOTIDE SEQUENCE</scope>
    <source>
        <tissue evidence="2">Salivary gland</tissue>
    </source>
</reference>
<protein>
    <recommendedName>
        <fullName evidence="3">Secreted protein</fullName>
    </recommendedName>
</protein>
<dbReference type="AlphaFoldDB" id="A0A0C9S3I5"/>
<proteinExistence type="evidence at transcript level"/>